<dbReference type="InterPro" id="IPR040183">
    <property type="entry name" value="THUMPD1-like"/>
</dbReference>
<dbReference type="STRING" id="7574.A0A1S3HIZ0"/>
<dbReference type="AlphaFoldDB" id="A0A1S3HIZ0"/>
<dbReference type="RefSeq" id="XP_013386078.1">
    <property type="nucleotide sequence ID" value="XM_013530624.1"/>
</dbReference>
<dbReference type="SMART" id="SM00981">
    <property type="entry name" value="THUMP"/>
    <property type="match status" value="1"/>
</dbReference>
<accession>A0A1S3HIZ0</accession>
<feature type="compositionally biased region" description="Low complexity" evidence="2">
    <location>
        <begin position="324"/>
        <end position="336"/>
    </location>
</feature>
<name>A0A1S3HIZ0_LINAN</name>
<evidence type="ECO:0000313" key="4">
    <source>
        <dbReference type="Proteomes" id="UP000085678"/>
    </source>
</evidence>
<reference evidence="5" key="1">
    <citation type="submission" date="2025-08" db="UniProtKB">
        <authorList>
            <consortium name="RefSeq"/>
        </authorList>
    </citation>
    <scope>IDENTIFICATION</scope>
    <source>
        <tissue evidence="5">Gonads</tissue>
    </source>
</reference>
<evidence type="ECO:0000259" key="3">
    <source>
        <dbReference type="PROSITE" id="PS51165"/>
    </source>
</evidence>
<dbReference type="InParanoid" id="A0A1S3HIZ0"/>
<organism evidence="4 5">
    <name type="scientific">Lingula anatina</name>
    <name type="common">Brachiopod</name>
    <name type="synonym">Lingula unguis</name>
    <dbReference type="NCBI Taxonomy" id="7574"/>
    <lineage>
        <taxon>Eukaryota</taxon>
        <taxon>Metazoa</taxon>
        <taxon>Spiralia</taxon>
        <taxon>Lophotrochozoa</taxon>
        <taxon>Brachiopoda</taxon>
        <taxon>Linguliformea</taxon>
        <taxon>Lingulata</taxon>
        <taxon>Lingulida</taxon>
        <taxon>Linguloidea</taxon>
        <taxon>Lingulidae</taxon>
        <taxon>Lingula</taxon>
    </lineage>
</organism>
<dbReference type="PROSITE" id="PS51165">
    <property type="entry name" value="THUMP"/>
    <property type="match status" value="1"/>
</dbReference>
<feature type="region of interest" description="Disordered" evidence="2">
    <location>
        <begin position="59"/>
        <end position="81"/>
    </location>
</feature>
<dbReference type="OrthoDB" id="367221at2759"/>
<evidence type="ECO:0000256" key="1">
    <source>
        <dbReference type="PROSITE-ProRule" id="PRU00529"/>
    </source>
</evidence>
<feature type="compositionally biased region" description="Basic and acidic residues" evidence="2">
    <location>
        <begin position="59"/>
        <end position="70"/>
    </location>
</feature>
<dbReference type="CDD" id="cd11717">
    <property type="entry name" value="THUMP_THUMPD1_like"/>
    <property type="match status" value="1"/>
</dbReference>
<gene>
    <name evidence="5" type="primary">LOC106155686</name>
</gene>
<dbReference type="FunCoup" id="A0A1S3HIZ0">
    <property type="interactions" value="2745"/>
</dbReference>
<dbReference type="GO" id="GO:0003723">
    <property type="term" value="F:RNA binding"/>
    <property type="evidence" value="ECO:0007669"/>
    <property type="project" value="UniProtKB-UniRule"/>
</dbReference>
<dbReference type="PANTHER" id="PTHR13452">
    <property type="entry name" value="THUMP DOMAIN CONTAINING PROTEIN 1-RELATED"/>
    <property type="match status" value="1"/>
</dbReference>
<dbReference type="OMA" id="MNEKACV"/>
<keyword evidence="4" id="KW-1185">Reference proteome</keyword>
<evidence type="ECO:0000256" key="2">
    <source>
        <dbReference type="SAM" id="MobiDB-lite"/>
    </source>
</evidence>
<feature type="region of interest" description="Disordered" evidence="2">
    <location>
        <begin position="260"/>
        <end position="361"/>
    </location>
</feature>
<dbReference type="SUPFAM" id="SSF143437">
    <property type="entry name" value="THUMP domain-like"/>
    <property type="match status" value="1"/>
</dbReference>
<protein>
    <submittedName>
        <fullName evidence="5">THUMP domain-containing protein 1</fullName>
    </submittedName>
</protein>
<dbReference type="GeneID" id="106155686"/>
<dbReference type="Gene3D" id="3.30.2300.10">
    <property type="entry name" value="THUMP superfamily"/>
    <property type="match status" value="1"/>
</dbReference>
<feature type="compositionally biased region" description="Acidic residues" evidence="2">
    <location>
        <begin position="71"/>
        <end position="81"/>
    </location>
</feature>
<sequence length="361" mass="40042">MGKRPKSYYIKCAMKKRKREFSLDAGMKGFLLTCNNNEKQCVREAYNILNEYADKLYGPEKAGSGERDGSDDGEAEEEEEDISKVLEKELHTLKETDSSQRRFQVVESGAKNVIFIRTTLEDPCHLVHAILSDLQETKQQKARYIMRMLPIATTCKAVLEKVLESVESAFDAELGPSTAGQSFYIMAKIRNNNSFSTAGISKEIAGTIITMNSKNSVDYQNPDIVVLVEILKGNCCMSIVRDYFKFKKYNLHEVAKTVTTEPKEGDYQSQDDQGEAKELDTGEETKIEETKTESIKDVSQTPVVAKLTENQKDSSQQVLPELDSSTPTTSASQSTAVVEVQDSRVEDSEDVPSGSGTGTGS</sequence>
<dbReference type="KEGG" id="lak:106155686"/>
<proteinExistence type="predicted"/>
<evidence type="ECO:0000313" key="5">
    <source>
        <dbReference type="RefSeq" id="XP_013386078.1"/>
    </source>
</evidence>
<dbReference type="PANTHER" id="PTHR13452:SF10">
    <property type="entry name" value="THUMP DOMAIN-CONTAINING PROTEIN 1"/>
    <property type="match status" value="1"/>
</dbReference>
<dbReference type="Pfam" id="PF02926">
    <property type="entry name" value="THUMP"/>
    <property type="match status" value="1"/>
</dbReference>
<dbReference type="GO" id="GO:0006400">
    <property type="term" value="P:tRNA modification"/>
    <property type="evidence" value="ECO:0007669"/>
    <property type="project" value="InterPro"/>
</dbReference>
<dbReference type="InterPro" id="IPR004114">
    <property type="entry name" value="THUMP_dom"/>
</dbReference>
<dbReference type="Proteomes" id="UP000085678">
    <property type="component" value="Unplaced"/>
</dbReference>
<feature type="domain" description="THUMP" evidence="3">
    <location>
        <begin position="133"/>
        <end position="241"/>
    </location>
</feature>
<feature type="compositionally biased region" description="Basic and acidic residues" evidence="2">
    <location>
        <begin position="274"/>
        <end position="296"/>
    </location>
</feature>
<keyword evidence="1" id="KW-0694">RNA-binding</keyword>